<feature type="compositionally biased region" description="Polar residues" evidence="1">
    <location>
        <begin position="92"/>
        <end position="110"/>
    </location>
</feature>
<feature type="compositionally biased region" description="Basic and acidic residues" evidence="1">
    <location>
        <begin position="80"/>
        <end position="91"/>
    </location>
</feature>
<keyword evidence="3" id="KW-1185">Reference proteome</keyword>
<organism evidence="2 3">
    <name type="scientific">Colletotrichum zoysiae</name>
    <dbReference type="NCBI Taxonomy" id="1216348"/>
    <lineage>
        <taxon>Eukaryota</taxon>
        <taxon>Fungi</taxon>
        <taxon>Dikarya</taxon>
        <taxon>Ascomycota</taxon>
        <taxon>Pezizomycotina</taxon>
        <taxon>Sordariomycetes</taxon>
        <taxon>Hypocreomycetidae</taxon>
        <taxon>Glomerellales</taxon>
        <taxon>Glomerellaceae</taxon>
        <taxon>Colletotrichum</taxon>
        <taxon>Colletotrichum graminicola species complex</taxon>
    </lineage>
</organism>
<reference evidence="2" key="1">
    <citation type="submission" date="2021-06" db="EMBL/GenBank/DDBJ databases">
        <title>Comparative genomics, transcriptomics and evolutionary studies reveal genomic signatures of adaptation to plant cell wall in hemibiotrophic fungi.</title>
        <authorList>
            <consortium name="DOE Joint Genome Institute"/>
            <person name="Baroncelli R."/>
            <person name="Diaz J.F."/>
            <person name="Benocci T."/>
            <person name="Peng M."/>
            <person name="Battaglia E."/>
            <person name="Haridas S."/>
            <person name="Andreopoulos W."/>
            <person name="Labutti K."/>
            <person name="Pangilinan J."/>
            <person name="Floch G.L."/>
            <person name="Makela M.R."/>
            <person name="Henrissat B."/>
            <person name="Grigoriev I.V."/>
            <person name="Crouch J.A."/>
            <person name="De Vries R.P."/>
            <person name="Sukno S.A."/>
            <person name="Thon M.R."/>
        </authorList>
    </citation>
    <scope>NUCLEOTIDE SEQUENCE</scope>
    <source>
        <strain evidence="2">MAFF235873</strain>
    </source>
</reference>
<dbReference type="EMBL" id="MU842830">
    <property type="protein sequence ID" value="KAK2032497.1"/>
    <property type="molecule type" value="Genomic_DNA"/>
</dbReference>
<evidence type="ECO:0000313" key="2">
    <source>
        <dbReference type="EMBL" id="KAK2032497.1"/>
    </source>
</evidence>
<sequence length="142" mass="15671">MARAMDSKKRTSPAVMSAVLSRIERTQSQSQDYANATRHLGRDRRDAHAHLVRLMCSNHYEIKPGSWNCGDKPQNGLLQELEKKHQAEQTHDPSTPTSESGASASQNGQKPPTKAKTLLEIYREAKSENSDAGQGDDVDDGQ</sequence>
<name>A0AAD9HQS0_9PEZI</name>
<proteinExistence type="predicted"/>
<accession>A0AAD9HQS0</accession>
<dbReference type="AlphaFoldDB" id="A0AAD9HQS0"/>
<feature type="region of interest" description="Disordered" evidence="1">
    <location>
        <begin position="23"/>
        <end position="43"/>
    </location>
</feature>
<feature type="region of interest" description="Disordered" evidence="1">
    <location>
        <begin position="62"/>
        <end position="142"/>
    </location>
</feature>
<dbReference type="Proteomes" id="UP001232148">
    <property type="component" value="Unassembled WGS sequence"/>
</dbReference>
<evidence type="ECO:0000313" key="3">
    <source>
        <dbReference type="Proteomes" id="UP001232148"/>
    </source>
</evidence>
<protein>
    <submittedName>
        <fullName evidence="2">Uncharacterized protein</fullName>
    </submittedName>
</protein>
<gene>
    <name evidence="2" type="ORF">LX32DRAFT_690828</name>
</gene>
<evidence type="ECO:0000256" key="1">
    <source>
        <dbReference type="SAM" id="MobiDB-lite"/>
    </source>
</evidence>
<comment type="caution">
    <text evidence="2">The sequence shown here is derived from an EMBL/GenBank/DDBJ whole genome shotgun (WGS) entry which is preliminary data.</text>
</comment>